<keyword evidence="5" id="KW-0472">Membrane</keyword>
<evidence type="ECO:0000256" key="7">
    <source>
        <dbReference type="ARBA" id="ARBA00023157"/>
    </source>
</evidence>
<evidence type="ECO:0000256" key="6">
    <source>
        <dbReference type="ARBA" id="ARBA00022729"/>
    </source>
</evidence>
<dbReference type="InterPro" id="IPR008427">
    <property type="entry name" value="Extracellular_membr_CFEM_dom"/>
</dbReference>
<comment type="subcellular location">
    <subcellularLocation>
        <location evidence="1">Membrane</location>
        <topology evidence="1">Lipid-anchor</topology>
        <topology evidence="1">GPI-anchor</topology>
    </subcellularLocation>
    <subcellularLocation>
        <location evidence="2">Secreted</location>
    </subcellularLocation>
</comment>
<evidence type="ECO:0000256" key="1">
    <source>
        <dbReference type="ARBA" id="ARBA00004589"/>
    </source>
</evidence>
<dbReference type="AlphaFoldDB" id="A0AAD9T6D0"/>
<feature type="chain" id="PRO_5042213157" description="CFEM domain-containing protein" evidence="10">
    <location>
        <begin position="19"/>
        <end position="225"/>
    </location>
</feature>
<evidence type="ECO:0000259" key="11">
    <source>
        <dbReference type="PROSITE" id="PS52012"/>
    </source>
</evidence>
<evidence type="ECO:0000256" key="10">
    <source>
        <dbReference type="SAM" id="SignalP"/>
    </source>
</evidence>
<evidence type="ECO:0000313" key="12">
    <source>
        <dbReference type="EMBL" id="KAK2629713.1"/>
    </source>
</evidence>
<evidence type="ECO:0000256" key="8">
    <source>
        <dbReference type="ARBA" id="ARBA00023288"/>
    </source>
</evidence>
<feature type="signal peptide" evidence="10">
    <location>
        <begin position="1"/>
        <end position="18"/>
    </location>
</feature>
<proteinExistence type="inferred from homology"/>
<evidence type="ECO:0000313" key="13">
    <source>
        <dbReference type="Proteomes" id="UP001285354"/>
    </source>
</evidence>
<comment type="similarity">
    <text evidence="3">Belongs to the RBT5 family.</text>
</comment>
<keyword evidence="4" id="KW-0964">Secreted</keyword>
<reference evidence="12" key="1">
    <citation type="submission" date="2023-06" db="EMBL/GenBank/DDBJ databases">
        <title>Draft genome of Marssonina rosae.</title>
        <authorList>
            <person name="Cheng Q."/>
        </authorList>
    </citation>
    <scope>NUCLEOTIDE SEQUENCE</scope>
    <source>
        <strain evidence="12">R4</strain>
    </source>
</reference>
<gene>
    <name evidence="12" type="ORF">QTJ16_000533</name>
</gene>
<dbReference type="Proteomes" id="UP001285354">
    <property type="component" value="Unassembled WGS sequence"/>
</dbReference>
<organism evidence="12 13">
    <name type="scientific">Diplocarpon rosae</name>
    <dbReference type="NCBI Taxonomy" id="946125"/>
    <lineage>
        <taxon>Eukaryota</taxon>
        <taxon>Fungi</taxon>
        <taxon>Dikarya</taxon>
        <taxon>Ascomycota</taxon>
        <taxon>Pezizomycotina</taxon>
        <taxon>Leotiomycetes</taxon>
        <taxon>Helotiales</taxon>
        <taxon>Drepanopezizaceae</taxon>
        <taxon>Diplocarpon</taxon>
    </lineage>
</organism>
<evidence type="ECO:0000256" key="3">
    <source>
        <dbReference type="ARBA" id="ARBA00010031"/>
    </source>
</evidence>
<name>A0AAD9T6D0_9HELO</name>
<sequence>MRGLLFLPFLALLQSTVGQSGPGTPECALRCWENTKYVTKCSGNPSCLCSDANYQSSVFQCIYSQCDTAHFGSALHHAMAQCLGTKNEVFFAVPPIPNRDSLRRREEEYAAGEKLYGSGSGSASGYPTNSANFPTQSANYLTDSVGGSYSPSPTASLPFPYFPLNSVTSPAVTAATPTEPAYNAVPVSATASLPVPQLYTGEAPSPRSAFPLAVVFTIVAVYLAF</sequence>
<keyword evidence="7 9" id="KW-1015">Disulfide bond</keyword>
<evidence type="ECO:0000256" key="5">
    <source>
        <dbReference type="ARBA" id="ARBA00022622"/>
    </source>
</evidence>
<dbReference type="GO" id="GO:0098552">
    <property type="term" value="C:side of membrane"/>
    <property type="evidence" value="ECO:0007669"/>
    <property type="project" value="UniProtKB-KW"/>
</dbReference>
<keyword evidence="13" id="KW-1185">Reference proteome</keyword>
<keyword evidence="5" id="KW-0325">Glycoprotein</keyword>
<dbReference type="PROSITE" id="PS52012">
    <property type="entry name" value="CFEM"/>
    <property type="match status" value="1"/>
</dbReference>
<evidence type="ECO:0000256" key="4">
    <source>
        <dbReference type="ARBA" id="ARBA00022525"/>
    </source>
</evidence>
<keyword evidence="5" id="KW-0336">GPI-anchor</keyword>
<dbReference type="EMBL" id="JAUBYV010000001">
    <property type="protein sequence ID" value="KAK2629713.1"/>
    <property type="molecule type" value="Genomic_DNA"/>
</dbReference>
<evidence type="ECO:0000256" key="9">
    <source>
        <dbReference type="PROSITE-ProRule" id="PRU01356"/>
    </source>
</evidence>
<keyword evidence="8" id="KW-0449">Lipoprotein</keyword>
<feature type="domain" description="CFEM" evidence="11">
    <location>
        <begin position="1"/>
        <end position="109"/>
    </location>
</feature>
<keyword evidence="6 10" id="KW-0732">Signal</keyword>
<comment type="caution">
    <text evidence="9">Lacks conserved residue(s) required for the propagation of feature annotation.</text>
</comment>
<comment type="caution">
    <text evidence="12">The sequence shown here is derived from an EMBL/GenBank/DDBJ whole genome shotgun (WGS) entry which is preliminary data.</text>
</comment>
<dbReference type="Pfam" id="PF05730">
    <property type="entry name" value="CFEM"/>
    <property type="match status" value="1"/>
</dbReference>
<dbReference type="GO" id="GO:0005576">
    <property type="term" value="C:extracellular region"/>
    <property type="evidence" value="ECO:0007669"/>
    <property type="project" value="UniProtKB-SubCell"/>
</dbReference>
<evidence type="ECO:0000256" key="2">
    <source>
        <dbReference type="ARBA" id="ARBA00004613"/>
    </source>
</evidence>
<accession>A0AAD9T6D0</accession>
<feature type="disulfide bond" evidence="9">
    <location>
        <begin position="49"/>
        <end position="82"/>
    </location>
</feature>
<protein>
    <recommendedName>
        <fullName evidence="11">CFEM domain-containing protein</fullName>
    </recommendedName>
</protein>